<dbReference type="AlphaFoldDB" id="A0A5J4FW00"/>
<dbReference type="Pfam" id="PF06167">
    <property type="entry name" value="Peptidase_M90"/>
    <property type="match status" value="1"/>
</dbReference>
<name>A0A5J4FW00_9FLAO</name>
<keyword evidence="1" id="KW-1133">Transmembrane helix</keyword>
<organism evidence="2 3">
    <name type="scientific">Patiriisocius marinistellae</name>
    <dbReference type="NCBI Taxonomy" id="2494560"/>
    <lineage>
        <taxon>Bacteria</taxon>
        <taxon>Pseudomonadati</taxon>
        <taxon>Bacteroidota</taxon>
        <taxon>Flavobacteriia</taxon>
        <taxon>Flavobacteriales</taxon>
        <taxon>Flavobacteriaceae</taxon>
        <taxon>Patiriisocius</taxon>
    </lineage>
</organism>
<dbReference type="SUPFAM" id="SSF55486">
    <property type="entry name" value="Metalloproteases ('zincins'), catalytic domain"/>
    <property type="match status" value="1"/>
</dbReference>
<dbReference type="GO" id="GO:0004177">
    <property type="term" value="F:aminopeptidase activity"/>
    <property type="evidence" value="ECO:0007669"/>
    <property type="project" value="TreeGrafter"/>
</dbReference>
<gene>
    <name evidence="2" type="ORF">ULMS_24050</name>
</gene>
<feature type="transmembrane region" description="Helical" evidence="1">
    <location>
        <begin position="12"/>
        <end position="32"/>
    </location>
</feature>
<dbReference type="Gene3D" id="1.10.472.150">
    <property type="entry name" value="Glucose-regulated metallo-peptidase M90, N-terminal domain"/>
    <property type="match status" value="1"/>
</dbReference>
<dbReference type="Proteomes" id="UP000326994">
    <property type="component" value="Unassembled WGS sequence"/>
</dbReference>
<dbReference type="GO" id="GO:0005829">
    <property type="term" value="C:cytosol"/>
    <property type="evidence" value="ECO:0007669"/>
    <property type="project" value="TreeGrafter"/>
</dbReference>
<dbReference type="InterPro" id="IPR010384">
    <property type="entry name" value="MtfA_fam"/>
</dbReference>
<dbReference type="PANTHER" id="PTHR30164">
    <property type="entry name" value="MTFA PEPTIDASE"/>
    <property type="match status" value="1"/>
</dbReference>
<dbReference type="PANTHER" id="PTHR30164:SF2">
    <property type="entry name" value="PROTEIN MTFA"/>
    <property type="match status" value="1"/>
</dbReference>
<proteinExistence type="predicted"/>
<keyword evidence="1" id="KW-0812">Transmembrane</keyword>
<dbReference type="InterPro" id="IPR042252">
    <property type="entry name" value="MtfA_N"/>
</dbReference>
<accession>A0A5J4FW00</accession>
<evidence type="ECO:0000256" key="1">
    <source>
        <dbReference type="SAM" id="Phobius"/>
    </source>
</evidence>
<sequence>MKVFDLLKFKSIYMLLPIILFVLLVIFAIYAFSTLKSKAVQKFPKEWDKALLNRVQFYKNLSEEKRKVFKKRMMAFLSEINIEGVKTQVTEEDRMLIAASAVIPVFGFGDWRYNNLSSILIYPDNFTEDLEFTG</sequence>
<dbReference type="EMBL" id="BKCF01000005">
    <property type="protein sequence ID" value="GEQ86897.1"/>
    <property type="molecule type" value="Genomic_DNA"/>
</dbReference>
<evidence type="ECO:0000313" key="3">
    <source>
        <dbReference type="Proteomes" id="UP000326994"/>
    </source>
</evidence>
<keyword evidence="1" id="KW-0472">Membrane</keyword>
<evidence type="ECO:0000313" key="2">
    <source>
        <dbReference type="EMBL" id="GEQ86897.1"/>
    </source>
</evidence>
<keyword evidence="3" id="KW-1185">Reference proteome</keyword>
<comment type="caution">
    <text evidence="2">The sequence shown here is derived from an EMBL/GenBank/DDBJ whole genome shotgun (WGS) entry which is preliminary data.</text>
</comment>
<protein>
    <submittedName>
        <fullName evidence="2">Uncharacterized protein</fullName>
    </submittedName>
</protein>
<reference evidence="2 3" key="1">
    <citation type="submission" date="2019-08" db="EMBL/GenBank/DDBJ databases">
        <title>Ulvibacter marinistellae sp. nov., isolated from a starfish, Patiria pectinifera.</title>
        <authorList>
            <person name="Kawano K."/>
            <person name="Ushijima N."/>
            <person name="Kihara M."/>
            <person name="Itoh H."/>
        </authorList>
    </citation>
    <scope>NUCLEOTIDE SEQUENCE [LARGE SCALE GENOMIC DNA]</scope>
    <source>
        <strain evidence="2 3">KK4</strain>
    </source>
</reference>